<evidence type="ECO:0000256" key="1">
    <source>
        <dbReference type="ARBA" id="ARBA00022857"/>
    </source>
</evidence>
<dbReference type="RefSeq" id="WP_167151561.1">
    <property type="nucleotide sequence ID" value="NZ_JAAMOX010000002.1"/>
</dbReference>
<dbReference type="CDD" id="cd05289">
    <property type="entry name" value="MDR_like_2"/>
    <property type="match status" value="1"/>
</dbReference>
<dbReference type="AlphaFoldDB" id="A0A7X5R415"/>
<evidence type="ECO:0000313" key="4">
    <source>
        <dbReference type="Proteomes" id="UP000541033"/>
    </source>
</evidence>
<dbReference type="Gene3D" id="3.90.180.10">
    <property type="entry name" value="Medium-chain alcohol dehydrogenases, catalytic domain"/>
    <property type="match status" value="1"/>
</dbReference>
<gene>
    <name evidence="3" type="ORF">FHX76_002816</name>
</gene>
<proteinExistence type="predicted"/>
<dbReference type="InterPro" id="IPR013154">
    <property type="entry name" value="ADH-like_N"/>
</dbReference>
<organism evidence="3 4">
    <name type="scientific">Lysinibacter cavernae</name>
    <dbReference type="NCBI Taxonomy" id="1640652"/>
    <lineage>
        <taxon>Bacteria</taxon>
        <taxon>Bacillati</taxon>
        <taxon>Actinomycetota</taxon>
        <taxon>Actinomycetes</taxon>
        <taxon>Micrococcales</taxon>
        <taxon>Microbacteriaceae</taxon>
        <taxon>Lysinibacter</taxon>
    </lineage>
</organism>
<keyword evidence="4" id="KW-1185">Reference proteome</keyword>
<dbReference type="Proteomes" id="UP000541033">
    <property type="component" value="Unassembled WGS sequence"/>
</dbReference>
<dbReference type="PANTHER" id="PTHR44154">
    <property type="entry name" value="QUINONE OXIDOREDUCTASE"/>
    <property type="match status" value="1"/>
</dbReference>
<dbReference type="PANTHER" id="PTHR44154:SF1">
    <property type="entry name" value="QUINONE OXIDOREDUCTASE"/>
    <property type="match status" value="1"/>
</dbReference>
<dbReference type="InterPro" id="IPR011032">
    <property type="entry name" value="GroES-like_sf"/>
</dbReference>
<dbReference type="InterPro" id="IPR036291">
    <property type="entry name" value="NAD(P)-bd_dom_sf"/>
</dbReference>
<comment type="caution">
    <text evidence="3">The sequence shown here is derived from an EMBL/GenBank/DDBJ whole genome shotgun (WGS) entry which is preliminary data.</text>
</comment>
<dbReference type="InterPro" id="IPR020843">
    <property type="entry name" value="ER"/>
</dbReference>
<accession>A0A7X5R415</accession>
<keyword evidence="1" id="KW-0521">NADP</keyword>
<dbReference type="GO" id="GO:0016491">
    <property type="term" value="F:oxidoreductase activity"/>
    <property type="evidence" value="ECO:0007669"/>
    <property type="project" value="InterPro"/>
</dbReference>
<reference evidence="3 4" key="1">
    <citation type="submission" date="2020-02" db="EMBL/GenBank/DDBJ databases">
        <title>Sequencing the genomes of 1000 actinobacteria strains.</title>
        <authorList>
            <person name="Klenk H.-P."/>
        </authorList>
    </citation>
    <scope>NUCLEOTIDE SEQUENCE [LARGE SCALE GENOMIC DNA]</scope>
    <source>
        <strain evidence="3 4">DSM 27960</strain>
    </source>
</reference>
<dbReference type="SUPFAM" id="SSF51735">
    <property type="entry name" value="NAD(P)-binding Rossmann-fold domains"/>
    <property type="match status" value="1"/>
</dbReference>
<protein>
    <submittedName>
        <fullName evidence="3">NADPH:quinone reductase-like Zn-dependent oxidoreductase</fullName>
    </submittedName>
</protein>
<dbReference type="Gene3D" id="3.40.50.720">
    <property type="entry name" value="NAD(P)-binding Rossmann-like Domain"/>
    <property type="match status" value="1"/>
</dbReference>
<evidence type="ECO:0000259" key="2">
    <source>
        <dbReference type="SMART" id="SM00829"/>
    </source>
</evidence>
<dbReference type="EMBL" id="JAAMOX010000002">
    <property type="protein sequence ID" value="NIH54920.1"/>
    <property type="molecule type" value="Genomic_DNA"/>
</dbReference>
<dbReference type="SMART" id="SM00829">
    <property type="entry name" value="PKS_ER"/>
    <property type="match status" value="1"/>
</dbReference>
<name>A0A7X5R415_9MICO</name>
<sequence>MRAVVYEEFGGPGVLQIVTVPDPETPVDNQVVIEVRAVGINPYDRKVRSGLVPLKDPKFPRGICSDFAGVVVEAGSEAVHADGSQILAGHEVMGWSIGGSLRELVRVRSAQLARKPASLDWTVAGSLTTPGLTAVAALETLNIGPNDTVLLSAASGSVGVLYAQLAIARGATVIGTASERNHDVLRAHGILPTTYGPGLADRVRAIAPEGITAVQDNAGRETVEAGLELGLPADRICSIVDYGAIAEFGIVSPGQYVRSAVTLGVLAQRAADGDLDLPIANVFPLDRVVDAFTLLESGHSGGKIVIAP</sequence>
<evidence type="ECO:0000313" key="3">
    <source>
        <dbReference type="EMBL" id="NIH54920.1"/>
    </source>
</evidence>
<feature type="domain" description="Enoyl reductase (ER)" evidence="2">
    <location>
        <begin position="10"/>
        <end position="306"/>
    </location>
</feature>
<dbReference type="InterPro" id="IPR051603">
    <property type="entry name" value="Zinc-ADH_QOR/CCCR"/>
</dbReference>
<dbReference type="Pfam" id="PF13602">
    <property type="entry name" value="ADH_zinc_N_2"/>
    <property type="match status" value="1"/>
</dbReference>
<dbReference type="Pfam" id="PF08240">
    <property type="entry name" value="ADH_N"/>
    <property type="match status" value="1"/>
</dbReference>
<dbReference type="SUPFAM" id="SSF50129">
    <property type="entry name" value="GroES-like"/>
    <property type="match status" value="1"/>
</dbReference>